<gene>
    <name evidence="9" type="ORF">H9705_02640</name>
</gene>
<dbReference type="SUPFAM" id="SSF55124">
    <property type="entry name" value="Nitrite/Sulfite reductase N-terminal domain-like"/>
    <property type="match status" value="2"/>
</dbReference>
<dbReference type="Gene3D" id="3.90.480.10">
    <property type="entry name" value="Sulfite Reductase Hemoprotein,Domain 2"/>
    <property type="match status" value="1"/>
</dbReference>
<protein>
    <submittedName>
        <fullName evidence="9">Nitrite/sulfite reductase</fullName>
    </submittedName>
</protein>
<evidence type="ECO:0000259" key="7">
    <source>
        <dbReference type="Pfam" id="PF01077"/>
    </source>
</evidence>
<proteinExistence type="predicted"/>
<evidence type="ECO:0000259" key="8">
    <source>
        <dbReference type="Pfam" id="PF03460"/>
    </source>
</evidence>
<dbReference type="Pfam" id="PF01077">
    <property type="entry name" value="NIR_SIR"/>
    <property type="match status" value="1"/>
</dbReference>
<dbReference type="Pfam" id="PF03460">
    <property type="entry name" value="NIR_SIR_ferr"/>
    <property type="match status" value="2"/>
</dbReference>
<name>A0A9D2SMI2_9FIRM</name>
<dbReference type="Gene3D" id="3.30.413.10">
    <property type="entry name" value="Sulfite Reductase Hemoprotein, domain 1"/>
    <property type="match status" value="2"/>
</dbReference>
<evidence type="ECO:0000256" key="2">
    <source>
        <dbReference type="ARBA" id="ARBA00022617"/>
    </source>
</evidence>
<organism evidence="9 10">
    <name type="scientific">Candidatus Fusicatenibacter intestinigallinarum</name>
    <dbReference type="NCBI Taxonomy" id="2838598"/>
    <lineage>
        <taxon>Bacteria</taxon>
        <taxon>Bacillati</taxon>
        <taxon>Bacillota</taxon>
        <taxon>Clostridia</taxon>
        <taxon>Lachnospirales</taxon>
        <taxon>Lachnospiraceae</taxon>
        <taxon>Fusicatenibacter</taxon>
    </lineage>
</organism>
<keyword evidence="6" id="KW-0411">Iron-sulfur</keyword>
<comment type="caution">
    <text evidence="9">The sequence shown here is derived from an EMBL/GenBank/DDBJ whole genome shotgun (WGS) entry which is preliminary data.</text>
</comment>
<evidence type="ECO:0000256" key="5">
    <source>
        <dbReference type="ARBA" id="ARBA00023004"/>
    </source>
</evidence>
<keyword evidence="3" id="KW-0479">Metal-binding</keyword>
<evidence type="ECO:0000256" key="6">
    <source>
        <dbReference type="ARBA" id="ARBA00023014"/>
    </source>
</evidence>
<dbReference type="InterPro" id="IPR006066">
    <property type="entry name" value="NO2/SO3_Rdtase_FeS/sirohaem_BS"/>
</dbReference>
<dbReference type="GO" id="GO:0046872">
    <property type="term" value="F:metal ion binding"/>
    <property type="evidence" value="ECO:0007669"/>
    <property type="project" value="UniProtKB-KW"/>
</dbReference>
<keyword evidence="1" id="KW-0004">4Fe-4S</keyword>
<sequence>MISQELKDQFRREIDEYEKQALAFEAGALDRQTFKGISGGFGSYAQKNAGLMLRLRLPGGCLTKELLKFLADEVKEKSISLLKITTCQTIQAHNLSARSAASMMRNALEAGIITRGGGGDNPRNVMASPLSGVEKGETFDVMPYVQTVGDYLLTQIPSLHMPRKLKVGFSNTPSNETHATFRDLGFIAREDGTFSIYCAGGLGPNPLLGVHITDGAAPEEVTLYVSAMIRLFTAYGNYESRAKARTRYLQNTLGEEGIRTHFMEFLEKARAEEAPWPIPWADEYQKEGDGTISGKRIHEQKQPGLYTVSYHPIGGCLPPEKPAALYETIKDMDDTQVRLAPDGTLYVINLKASEVPAVLKATNDGAETLFETSVSCIGASICQHGIQDSQGLLKDCICRIREENFADGVLPKIHISGCPSSCGSHQVGSLGFMGQAKKVDGQIRPAFRLFVNGCETLSDARLGEAGAVLLADRIPEFLAELGRTIQADAGTFETWYPVHQEAFAALAAKYSS</sequence>
<dbReference type="EMBL" id="DWWU01000011">
    <property type="protein sequence ID" value="HJC14714.1"/>
    <property type="molecule type" value="Genomic_DNA"/>
</dbReference>
<dbReference type="InterPro" id="IPR036136">
    <property type="entry name" value="Nit/Sulf_reduc_fer-like_dom_sf"/>
</dbReference>
<dbReference type="InterPro" id="IPR006067">
    <property type="entry name" value="NO2/SO3_Rdtase_4Fe4S_dom"/>
</dbReference>
<accession>A0A9D2SMI2</accession>
<keyword evidence="5" id="KW-0408">Iron</keyword>
<evidence type="ECO:0000256" key="3">
    <source>
        <dbReference type="ARBA" id="ARBA00022723"/>
    </source>
</evidence>
<reference evidence="9" key="2">
    <citation type="submission" date="2021-04" db="EMBL/GenBank/DDBJ databases">
        <authorList>
            <person name="Gilroy R."/>
        </authorList>
    </citation>
    <scope>NUCLEOTIDE SEQUENCE</scope>
    <source>
        <strain evidence="9">CHK185-5351</strain>
    </source>
</reference>
<dbReference type="Proteomes" id="UP000823849">
    <property type="component" value="Unassembled WGS sequence"/>
</dbReference>
<dbReference type="PANTHER" id="PTHR32439:SF9">
    <property type="entry name" value="BLR3264 PROTEIN"/>
    <property type="match status" value="1"/>
</dbReference>
<evidence type="ECO:0000313" key="9">
    <source>
        <dbReference type="EMBL" id="HJC14714.1"/>
    </source>
</evidence>
<dbReference type="InterPro" id="IPR051329">
    <property type="entry name" value="NIR_SIR_4Fe-4S"/>
</dbReference>
<feature type="domain" description="Nitrite/sulphite reductase 4Fe-4S" evidence="7">
    <location>
        <begin position="119"/>
        <end position="265"/>
    </location>
</feature>
<feature type="domain" description="Nitrite/Sulfite reductase ferredoxin-like" evidence="8">
    <location>
        <begin position="44"/>
        <end position="107"/>
    </location>
</feature>
<evidence type="ECO:0000313" key="10">
    <source>
        <dbReference type="Proteomes" id="UP000823849"/>
    </source>
</evidence>
<dbReference type="InterPro" id="IPR045854">
    <property type="entry name" value="NO2/SO3_Rdtase_4Fe4S_sf"/>
</dbReference>
<dbReference type="SUPFAM" id="SSF56014">
    <property type="entry name" value="Nitrite and sulphite reductase 4Fe-4S domain-like"/>
    <property type="match status" value="2"/>
</dbReference>
<dbReference type="GO" id="GO:0051539">
    <property type="term" value="F:4 iron, 4 sulfur cluster binding"/>
    <property type="evidence" value="ECO:0007669"/>
    <property type="project" value="UniProtKB-KW"/>
</dbReference>
<dbReference type="GO" id="GO:0020037">
    <property type="term" value="F:heme binding"/>
    <property type="evidence" value="ECO:0007669"/>
    <property type="project" value="InterPro"/>
</dbReference>
<keyword evidence="4" id="KW-0560">Oxidoreductase</keyword>
<dbReference type="InterPro" id="IPR005117">
    <property type="entry name" value="NiRdtase/SiRdtase_haem-b_fer"/>
</dbReference>
<dbReference type="AlphaFoldDB" id="A0A9D2SMI2"/>
<keyword evidence="2" id="KW-0349">Heme</keyword>
<evidence type="ECO:0000256" key="4">
    <source>
        <dbReference type="ARBA" id="ARBA00023002"/>
    </source>
</evidence>
<reference evidence="9" key="1">
    <citation type="journal article" date="2021" name="PeerJ">
        <title>Extensive microbial diversity within the chicken gut microbiome revealed by metagenomics and culture.</title>
        <authorList>
            <person name="Gilroy R."/>
            <person name="Ravi A."/>
            <person name="Getino M."/>
            <person name="Pursley I."/>
            <person name="Horton D.L."/>
            <person name="Alikhan N.F."/>
            <person name="Baker D."/>
            <person name="Gharbi K."/>
            <person name="Hall N."/>
            <person name="Watson M."/>
            <person name="Adriaenssens E.M."/>
            <person name="Foster-Nyarko E."/>
            <person name="Jarju S."/>
            <person name="Secka A."/>
            <person name="Antonio M."/>
            <person name="Oren A."/>
            <person name="Chaudhuri R.R."/>
            <person name="La Ragione R."/>
            <person name="Hildebrand F."/>
            <person name="Pallen M.J."/>
        </authorList>
    </citation>
    <scope>NUCLEOTIDE SEQUENCE</scope>
    <source>
        <strain evidence="9">CHK185-5351</strain>
    </source>
</reference>
<dbReference type="GO" id="GO:0016491">
    <property type="term" value="F:oxidoreductase activity"/>
    <property type="evidence" value="ECO:0007669"/>
    <property type="project" value="UniProtKB-KW"/>
</dbReference>
<dbReference type="PANTHER" id="PTHR32439">
    <property type="entry name" value="FERREDOXIN--NITRITE REDUCTASE, CHLOROPLASTIC"/>
    <property type="match status" value="1"/>
</dbReference>
<dbReference type="PRINTS" id="PR00397">
    <property type="entry name" value="SIROHAEM"/>
</dbReference>
<evidence type="ECO:0000256" key="1">
    <source>
        <dbReference type="ARBA" id="ARBA00022485"/>
    </source>
</evidence>
<feature type="domain" description="Nitrite/Sulfite reductase ferredoxin-like" evidence="8">
    <location>
        <begin position="298"/>
        <end position="361"/>
    </location>
</feature>